<name>A0ABV2MWV3_9HYPH</name>
<dbReference type="EC" id="2.7.8.37" evidence="1"/>
<organism evidence="1 2">
    <name type="scientific">Aquamicrobium terrae</name>
    <dbReference type="NCBI Taxonomy" id="1324945"/>
    <lineage>
        <taxon>Bacteria</taxon>
        <taxon>Pseudomonadati</taxon>
        <taxon>Pseudomonadota</taxon>
        <taxon>Alphaproteobacteria</taxon>
        <taxon>Hyphomicrobiales</taxon>
        <taxon>Phyllobacteriaceae</taxon>
        <taxon>Aquamicrobium</taxon>
    </lineage>
</organism>
<dbReference type="RefSeq" id="WP_354193620.1">
    <property type="nucleotide sequence ID" value="NZ_JBEPML010000004.1"/>
</dbReference>
<dbReference type="SUPFAM" id="SSF159709">
    <property type="entry name" value="PhnH-like"/>
    <property type="match status" value="1"/>
</dbReference>
<accession>A0ABV2MWV3</accession>
<dbReference type="InterPro" id="IPR038058">
    <property type="entry name" value="PhnH-like_sp"/>
</dbReference>
<dbReference type="PIRSF" id="PIRSF020680">
    <property type="entry name" value="PhnH"/>
    <property type="match status" value="1"/>
</dbReference>
<comment type="caution">
    <text evidence="1">The sequence shown here is derived from an EMBL/GenBank/DDBJ whole genome shotgun (WGS) entry which is preliminary data.</text>
</comment>
<gene>
    <name evidence="1" type="ORF">ABID37_001493</name>
</gene>
<dbReference type="Proteomes" id="UP001549076">
    <property type="component" value="Unassembled WGS sequence"/>
</dbReference>
<dbReference type="Gene3D" id="3.40.50.11310">
    <property type="entry name" value="Bacterial phosphonate metabolism protein PhnH"/>
    <property type="match status" value="1"/>
</dbReference>
<sequence length="205" mass="21314">MRSEVMALDGGFSDPVQDAQAVFRALMDAMARPATIVGVRPCAAPPAPLPPVVGAVASTLLDADTPVWLDPVLGENAQVREWLVFHTGAAFADQPAEAAFALIGDGAALPDLGGFAQGTQEYPDRSATLVIAIEAFDGGALLAFRGPGIPGTATIAPRGLPEDFAARWEENTRAFPRGVDLVLAAGDALACLPRTARLIAREMEV</sequence>
<dbReference type="InterPro" id="IPR008772">
    <property type="entry name" value="Phosphonate_metab_PhnH"/>
</dbReference>
<keyword evidence="2" id="KW-1185">Reference proteome</keyword>
<evidence type="ECO:0000313" key="1">
    <source>
        <dbReference type="EMBL" id="MET3791285.1"/>
    </source>
</evidence>
<reference evidence="1 2" key="1">
    <citation type="submission" date="2024-06" db="EMBL/GenBank/DDBJ databases">
        <title>Genomic Encyclopedia of Type Strains, Phase IV (KMG-IV): sequencing the most valuable type-strain genomes for metagenomic binning, comparative biology and taxonomic classification.</title>
        <authorList>
            <person name="Goeker M."/>
        </authorList>
    </citation>
    <scope>NUCLEOTIDE SEQUENCE [LARGE SCALE GENOMIC DNA]</scope>
    <source>
        <strain evidence="1 2">DSM 27865</strain>
    </source>
</reference>
<dbReference type="EMBL" id="JBEPML010000004">
    <property type="protein sequence ID" value="MET3791285.1"/>
    <property type="molecule type" value="Genomic_DNA"/>
</dbReference>
<dbReference type="Pfam" id="PF05845">
    <property type="entry name" value="PhnH"/>
    <property type="match status" value="1"/>
</dbReference>
<dbReference type="NCBIfam" id="TIGR03292">
    <property type="entry name" value="PhnH_redo"/>
    <property type="match status" value="1"/>
</dbReference>
<protein>
    <submittedName>
        <fullName evidence="1">Alpha-D-ribose 1-methylphosphonate 5-triphosphate synthase subunit PhnH</fullName>
        <ecNumber evidence="1">2.7.8.37</ecNumber>
    </submittedName>
</protein>
<keyword evidence="1" id="KW-0808">Transferase</keyword>
<dbReference type="GO" id="GO:0061693">
    <property type="term" value="F:alpha-D-ribose 1-methylphosphonate 5-triphosphate synthase activity"/>
    <property type="evidence" value="ECO:0007669"/>
    <property type="project" value="UniProtKB-EC"/>
</dbReference>
<proteinExistence type="predicted"/>
<evidence type="ECO:0000313" key="2">
    <source>
        <dbReference type="Proteomes" id="UP001549076"/>
    </source>
</evidence>